<keyword evidence="2" id="KW-1185">Reference proteome</keyword>
<dbReference type="AlphaFoldDB" id="A0A6A6K4D9"/>
<dbReference type="InterPro" id="IPR040267">
    <property type="entry name" value="EID1-like"/>
</dbReference>
<protein>
    <recommendedName>
        <fullName evidence="3">F-box domain-containing protein</fullName>
    </recommendedName>
</protein>
<organism evidence="1 2">
    <name type="scientific">Hevea brasiliensis</name>
    <name type="common">Para rubber tree</name>
    <name type="synonym">Siphonia brasiliensis</name>
    <dbReference type="NCBI Taxonomy" id="3981"/>
    <lineage>
        <taxon>Eukaryota</taxon>
        <taxon>Viridiplantae</taxon>
        <taxon>Streptophyta</taxon>
        <taxon>Embryophyta</taxon>
        <taxon>Tracheophyta</taxon>
        <taxon>Spermatophyta</taxon>
        <taxon>Magnoliopsida</taxon>
        <taxon>eudicotyledons</taxon>
        <taxon>Gunneridae</taxon>
        <taxon>Pentapetalae</taxon>
        <taxon>rosids</taxon>
        <taxon>fabids</taxon>
        <taxon>Malpighiales</taxon>
        <taxon>Euphorbiaceae</taxon>
        <taxon>Crotonoideae</taxon>
        <taxon>Micrandreae</taxon>
        <taxon>Hevea</taxon>
    </lineage>
</organism>
<dbReference type="Pfam" id="PF14234">
    <property type="entry name" value="DUF4336"/>
    <property type="match status" value="1"/>
</dbReference>
<proteinExistence type="predicted"/>
<sequence length="381" mass="43200">MVLQILFLGPANLLEPNASFAQMSQKLIVSPIVKTLVFSKFPDKVRDWIDRIARDWRFKRIIPAHFAAPINAGRSDFLAAFAVLYDLLGERYFTWPSLSLLFTSLMGKAANYFPPDDMKTLSSLDQFLVSVETMILTKQYRCIHSSSCQCTKGHLSEDAIFLVFQQLNWNPKLIATLSCVCKWFDDLAKRVLWKEFCRARAPKMMLDLQSSGSHSVDGNWRALGKLLIYCSGCSKGGLFNSIHIPGHFVYRTRFSRTSGKSFLLPQCRTDVLYVSDPCEHLDQGEEGDVGFFRGIFKSFSMSKVRKMLIKRKALLHPTEVCPYCKAKLWSMLQAKMIPQSASCRLGAYEDCVEYYVCLNGHVLGICTLLPLSDSEEASELE</sequence>
<dbReference type="InterPro" id="IPR036047">
    <property type="entry name" value="F-box-like_dom_sf"/>
</dbReference>
<dbReference type="Proteomes" id="UP000467840">
    <property type="component" value="Chromosome 12"/>
</dbReference>
<comment type="caution">
    <text evidence="1">The sequence shown here is derived from an EMBL/GenBank/DDBJ whole genome shotgun (WGS) entry which is preliminary data.</text>
</comment>
<dbReference type="InterPro" id="IPR025638">
    <property type="entry name" value="DUF4336"/>
</dbReference>
<accession>A0A6A6K4D9</accession>
<dbReference type="SUPFAM" id="SSF81383">
    <property type="entry name" value="F-box domain"/>
    <property type="match status" value="1"/>
</dbReference>
<evidence type="ECO:0000313" key="1">
    <source>
        <dbReference type="EMBL" id="KAF2283592.1"/>
    </source>
</evidence>
<evidence type="ECO:0008006" key="3">
    <source>
        <dbReference type="Google" id="ProtNLM"/>
    </source>
</evidence>
<evidence type="ECO:0000313" key="2">
    <source>
        <dbReference type="Proteomes" id="UP000467840"/>
    </source>
</evidence>
<name>A0A6A6K4D9_HEVBR</name>
<dbReference type="EMBL" id="JAAGAX010000018">
    <property type="protein sequence ID" value="KAF2283592.1"/>
    <property type="molecule type" value="Genomic_DNA"/>
</dbReference>
<dbReference type="PANTHER" id="PTHR31348">
    <property type="entry name" value="EID1-LIKE F-BOX PROTEIN 2-RELATED"/>
    <property type="match status" value="1"/>
</dbReference>
<dbReference type="PANTHER" id="PTHR31348:SF2">
    <property type="entry name" value="EID1-LIKE F-BOX PROTEIN 1"/>
    <property type="match status" value="1"/>
</dbReference>
<reference evidence="1 2" key="1">
    <citation type="journal article" date="2020" name="Mol. Plant">
        <title>The Chromosome-Based Rubber Tree Genome Provides New Insights into Spurge Genome Evolution and Rubber Biosynthesis.</title>
        <authorList>
            <person name="Liu J."/>
            <person name="Shi C."/>
            <person name="Shi C.C."/>
            <person name="Li W."/>
            <person name="Zhang Q.J."/>
            <person name="Zhang Y."/>
            <person name="Li K."/>
            <person name="Lu H.F."/>
            <person name="Shi C."/>
            <person name="Zhu S.T."/>
            <person name="Xiao Z.Y."/>
            <person name="Nan H."/>
            <person name="Yue Y."/>
            <person name="Zhu X.G."/>
            <person name="Wu Y."/>
            <person name="Hong X.N."/>
            <person name="Fan G.Y."/>
            <person name="Tong Y."/>
            <person name="Zhang D."/>
            <person name="Mao C.L."/>
            <person name="Liu Y.L."/>
            <person name="Hao S.J."/>
            <person name="Liu W.Q."/>
            <person name="Lv M.Q."/>
            <person name="Zhang H.B."/>
            <person name="Liu Y."/>
            <person name="Hu-Tang G.R."/>
            <person name="Wang J.P."/>
            <person name="Wang J.H."/>
            <person name="Sun Y.H."/>
            <person name="Ni S.B."/>
            <person name="Chen W.B."/>
            <person name="Zhang X.C."/>
            <person name="Jiao Y.N."/>
            <person name="Eichler E.E."/>
            <person name="Li G.H."/>
            <person name="Liu X."/>
            <person name="Gao L.Z."/>
        </authorList>
    </citation>
    <scope>NUCLEOTIDE SEQUENCE [LARGE SCALE GENOMIC DNA]</scope>
    <source>
        <strain evidence="2">cv. GT1</strain>
        <tissue evidence="1">Leaf</tissue>
    </source>
</reference>
<gene>
    <name evidence="1" type="ORF">GH714_012111</name>
</gene>